<gene>
    <name evidence="5" type="ORF">SEA_RALEIGH_29</name>
</gene>
<accession>A0A1J0MCY2</accession>
<dbReference type="Gene3D" id="3.40.50.1390">
    <property type="entry name" value="Resolvase, N-terminal catalytic domain"/>
    <property type="match status" value="1"/>
</dbReference>
<dbReference type="GO" id="GO:0000150">
    <property type="term" value="F:DNA strand exchange activity"/>
    <property type="evidence" value="ECO:0007669"/>
    <property type="project" value="InterPro"/>
</dbReference>
<evidence type="ECO:0000313" key="6">
    <source>
        <dbReference type="Proteomes" id="UP000222578"/>
    </source>
</evidence>
<dbReference type="EMBL" id="KY092484">
    <property type="protein sequence ID" value="APD18778.1"/>
    <property type="molecule type" value="Genomic_DNA"/>
</dbReference>
<dbReference type="CDD" id="cd00338">
    <property type="entry name" value="Ser_Recombinase"/>
    <property type="match status" value="1"/>
</dbReference>
<protein>
    <submittedName>
        <fullName evidence="5">Serine integrase</fullName>
    </submittedName>
</protein>
<evidence type="ECO:0000256" key="1">
    <source>
        <dbReference type="ARBA" id="ARBA00023125"/>
    </source>
</evidence>
<evidence type="ECO:0000256" key="3">
    <source>
        <dbReference type="SAM" id="MobiDB-lite"/>
    </source>
</evidence>
<evidence type="ECO:0000313" key="5">
    <source>
        <dbReference type="EMBL" id="APD18778.1"/>
    </source>
</evidence>
<keyword evidence="2" id="KW-0233">DNA recombination</keyword>
<name>A0A1J0MCY2_9CAUD</name>
<reference evidence="5 6" key="1">
    <citation type="submission" date="2016-11" db="EMBL/GenBank/DDBJ databases">
        <authorList>
            <person name="Donegan-Quick R."/>
            <person name="Bryant T.D."/>
            <person name="Hughes K.A."/>
            <person name="Quiroz D.E."/>
            <person name="Nayek S."/>
            <person name="Syed N."/>
            <person name="Wagner P.E."/>
            <person name="Kim T."/>
            <person name="Visi D.K."/>
            <person name="Allen M.S."/>
            <person name="Hughes L.E."/>
            <person name="Garlena R.A."/>
            <person name="Russell D.A."/>
            <person name="Pope W.H."/>
            <person name="Jacobs-Sera D."/>
            <person name="Hendrix R.W."/>
            <person name="Hatfull G.F."/>
        </authorList>
    </citation>
    <scope>NUCLEOTIDE SEQUENCE [LARGE SCALE GENOMIC DNA]</scope>
</reference>
<organism evidence="5 6">
    <name type="scientific">Streptomyces phage Raleigh</name>
    <dbReference type="NCBI Taxonomy" id="1920312"/>
    <lineage>
        <taxon>Viruses</taxon>
        <taxon>Duplodnaviria</taxon>
        <taxon>Heunggongvirae</taxon>
        <taxon>Uroviricota</taxon>
        <taxon>Caudoviricetes</taxon>
        <taxon>Raleighvirus</taxon>
        <taxon>Raleighvirus raleigh</taxon>
    </lineage>
</organism>
<dbReference type="SUPFAM" id="SSF53041">
    <property type="entry name" value="Resolvase-like"/>
    <property type="match status" value="1"/>
</dbReference>
<dbReference type="Pfam" id="PF00239">
    <property type="entry name" value="Resolvase"/>
    <property type="match status" value="1"/>
</dbReference>
<dbReference type="PANTHER" id="PTHR30461:SF2">
    <property type="entry name" value="SERINE RECOMBINASE PINE-RELATED"/>
    <property type="match status" value="1"/>
</dbReference>
<evidence type="ECO:0000259" key="4">
    <source>
        <dbReference type="PROSITE" id="PS51737"/>
    </source>
</evidence>
<dbReference type="Pfam" id="PF07508">
    <property type="entry name" value="Recombinase"/>
    <property type="match status" value="1"/>
</dbReference>
<dbReference type="PROSITE" id="PS51737">
    <property type="entry name" value="RECOMBINASE_DNA_BIND"/>
    <property type="match status" value="1"/>
</dbReference>
<dbReference type="SMART" id="SM00857">
    <property type="entry name" value="Resolvase"/>
    <property type="match status" value="1"/>
</dbReference>
<dbReference type="InterPro" id="IPR011109">
    <property type="entry name" value="DNA_bind_recombinase_dom"/>
</dbReference>
<keyword evidence="1" id="KW-0238">DNA-binding</keyword>
<dbReference type="InterPro" id="IPR036162">
    <property type="entry name" value="Resolvase-like_N_sf"/>
</dbReference>
<dbReference type="InterPro" id="IPR006119">
    <property type="entry name" value="Resolv_N"/>
</dbReference>
<dbReference type="InterPro" id="IPR050639">
    <property type="entry name" value="SSR_resolvase"/>
</dbReference>
<dbReference type="Gene3D" id="3.90.1750.20">
    <property type="entry name" value="Putative Large Serine Recombinase, Chain B, Domain 2"/>
    <property type="match status" value="1"/>
</dbReference>
<keyword evidence="6" id="KW-1185">Reference proteome</keyword>
<sequence>MTLPDIPPTFHGSAHAGEPWIGYIRVSTWKEEKISPELQRTAIEQWAARTGRRIVDWIVDLDESGRHFKRKIMGGIERIERREVRGIAVWRYSRFGRNRTGNAANLARVEAAGGLLESATEPVDASTAIGRFARGMYMEFAAFESDRAGEQWKETHEHRLAAKLPATGRGRFGYIWHRRAVPDATAPNGIRLQQERYTLHPDYASVVEELYERKTEEYEGFNALAHWLNEELVIPTLRGKAWGVSSVSRYLDSGFAAGLLRTHDKTCPCGYSSGKRSGCPDNRFIYLPGAQPRIITPDQWEAYKEHRKTTKATPPRARKATYPLTGLLRHGYCRHHMSAASYTYKGEQMRGRNLVCSRNKHTSKVECPKGINTRRDYVEREVKKWLEREAAPGIDASPRLPVQRTEPTEDPRARAQRERARLQVDLTKVEKALDRLVMDNALNPEKYPADSFARVRDQLAGQRGSIMNAMNELGEVEATPTREEFVPLIANLIEAWDLMEPIEKNALLRQIVRRIVCHDIRTEGSRWIEVRVEVHPVYEPDPWAPIAGEVVARKDEPAEVDDRADGETLF</sequence>
<evidence type="ECO:0000256" key="2">
    <source>
        <dbReference type="ARBA" id="ARBA00023172"/>
    </source>
</evidence>
<proteinExistence type="predicted"/>
<feature type="domain" description="Recombinase" evidence="4">
    <location>
        <begin position="187"/>
        <end position="313"/>
    </location>
</feature>
<feature type="region of interest" description="Disordered" evidence="3">
    <location>
        <begin position="389"/>
        <end position="419"/>
    </location>
</feature>
<feature type="compositionally biased region" description="Basic and acidic residues" evidence="3">
    <location>
        <begin position="406"/>
        <end position="419"/>
    </location>
</feature>
<dbReference type="PANTHER" id="PTHR30461">
    <property type="entry name" value="DNA-INVERTASE FROM LAMBDOID PROPHAGE"/>
    <property type="match status" value="1"/>
</dbReference>
<dbReference type="Proteomes" id="UP000222578">
    <property type="component" value="Segment"/>
</dbReference>
<dbReference type="GO" id="GO:0003677">
    <property type="term" value="F:DNA binding"/>
    <property type="evidence" value="ECO:0007669"/>
    <property type="project" value="UniProtKB-KW"/>
</dbReference>
<dbReference type="InterPro" id="IPR038109">
    <property type="entry name" value="DNA_bind_recomb_sf"/>
</dbReference>